<gene>
    <name evidence="2" type="ordered locus">LOC_Os12g19080</name>
</gene>
<name>Q2QTN2_ORYSJ</name>
<evidence type="ECO:0000313" key="2">
    <source>
        <dbReference type="EMBL" id="ABA97138.1"/>
    </source>
</evidence>
<reference evidence="2" key="1">
    <citation type="journal article" date="2005" name="BMC Biol.">
        <title>The sequence of rice chromosomes 11 and 12, rich in disease resistance genes and recent gene duplications.</title>
        <authorList>
            <consortium name="The rice chromosomes 11 and 12 sequencing consortia"/>
        </authorList>
    </citation>
    <scope>NUCLEOTIDE SEQUENCE [LARGE SCALE GENOMIC DNA]</scope>
</reference>
<dbReference type="AlphaFoldDB" id="Q2QTN2"/>
<organism evidence="2">
    <name type="scientific">Oryza sativa subsp. japonica</name>
    <name type="common">Rice</name>
    <dbReference type="NCBI Taxonomy" id="39947"/>
    <lineage>
        <taxon>Eukaryota</taxon>
        <taxon>Viridiplantae</taxon>
        <taxon>Streptophyta</taxon>
        <taxon>Embryophyta</taxon>
        <taxon>Tracheophyta</taxon>
        <taxon>Spermatophyta</taxon>
        <taxon>Magnoliopsida</taxon>
        <taxon>Liliopsida</taxon>
        <taxon>Poales</taxon>
        <taxon>Poaceae</taxon>
        <taxon>BOP clade</taxon>
        <taxon>Oryzoideae</taxon>
        <taxon>Oryzeae</taxon>
        <taxon>Oryzinae</taxon>
        <taxon>Oryza</taxon>
        <taxon>Oryza sativa</taxon>
    </lineage>
</organism>
<feature type="region of interest" description="Disordered" evidence="1">
    <location>
        <begin position="1"/>
        <end position="41"/>
    </location>
</feature>
<feature type="compositionally biased region" description="Polar residues" evidence="1">
    <location>
        <begin position="13"/>
        <end position="24"/>
    </location>
</feature>
<reference evidence="2" key="2">
    <citation type="submission" date="2005-04" db="EMBL/GenBank/DDBJ databases">
        <authorList>
            <person name="Buell C.R."/>
            <person name="Wing R.A."/>
            <person name="McCombie W.A."/>
            <person name="Ouyang S."/>
        </authorList>
    </citation>
    <scope>NUCLEOTIDE SEQUENCE</scope>
</reference>
<evidence type="ECO:0000256" key="1">
    <source>
        <dbReference type="SAM" id="MobiDB-lite"/>
    </source>
</evidence>
<proteinExistence type="predicted"/>
<dbReference type="EMBL" id="DP000011">
    <property type="protein sequence ID" value="ABA97138.1"/>
    <property type="molecule type" value="Genomic_DNA"/>
</dbReference>
<sequence length="80" mass="8434">MAGASANIDEGPSTRSKPSTSQHQTKVKVEPTAKDGGMGHRWGRGGVSRLLGCRYTLMATPSVMYNAVAMDTHLMDGIVG</sequence>
<accession>Q2QTN2</accession>
<protein>
    <submittedName>
        <fullName evidence="2">Uncharacterized protein</fullName>
    </submittedName>
</protein>
<reference evidence="2" key="3">
    <citation type="submission" date="2006-01" db="EMBL/GenBank/DDBJ databases">
        <authorList>
            <person name="Buell R."/>
        </authorList>
    </citation>
    <scope>NUCLEOTIDE SEQUENCE</scope>
</reference>